<dbReference type="InterPro" id="IPR003607">
    <property type="entry name" value="HD/PDEase_dom"/>
</dbReference>
<feature type="transmembrane region" description="Helical" evidence="1">
    <location>
        <begin position="179"/>
        <end position="197"/>
    </location>
</feature>
<evidence type="ECO:0000259" key="2">
    <source>
        <dbReference type="PROSITE" id="PS51832"/>
    </source>
</evidence>
<evidence type="ECO:0000313" key="3">
    <source>
        <dbReference type="EMBL" id="MBB4661152.1"/>
    </source>
</evidence>
<proteinExistence type="predicted"/>
<dbReference type="EMBL" id="JACHNU010000001">
    <property type="protein sequence ID" value="MBB4661152.1"/>
    <property type="molecule type" value="Genomic_DNA"/>
</dbReference>
<organism evidence="3 4">
    <name type="scientific">Conexibacter arvalis</name>
    <dbReference type="NCBI Taxonomy" id="912552"/>
    <lineage>
        <taxon>Bacteria</taxon>
        <taxon>Bacillati</taxon>
        <taxon>Actinomycetota</taxon>
        <taxon>Thermoleophilia</taxon>
        <taxon>Solirubrobacterales</taxon>
        <taxon>Conexibacteraceae</taxon>
        <taxon>Conexibacter</taxon>
    </lineage>
</organism>
<sequence>MRVTRVWPDRASLVKAIAIAGTFACLVWAFAVADVQRLDWLFGVLALGAVGANLFDARTDAQRVTISGSALAAVVVIAFFGPAWAFALVAVAELIVWIVERYPLERVAINLFGSGAPALIAGTVFEAVKPAGEGSAGFYLALALAAVLMLVLNLLIVARLATLLDRDPFAETVAGASKMLLLSLAINVPLALAATGLCLELGIGGTAFAAFTLIAFAYMANLVATARHRSRQYASLSWGVLSGLLRTLDVRDPRAARHAAAVAAFSRDIARAAGMGPQECELVHTAGLLHDIGHFALSDRVAERGRVLNEEDWTAIRRHPELGADMLRDLGLYGPVAEIVRAHHERIDGRGYPFGLKADEIPEAAKIIAVAEVYDTLTAHDTYRTPVSSFEALTELRRVSGTQLDGRYVEILAELLAGSDITYRHADAADFGRELDLGRRIGEAAAN</sequence>
<reference evidence="3 4" key="1">
    <citation type="submission" date="2020-08" db="EMBL/GenBank/DDBJ databases">
        <title>Genomic Encyclopedia of Archaeal and Bacterial Type Strains, Phase II (KMG-II): from individual species to whole genera.</title>
        <authorList>
            <person name="Goeker M."/>
        </authorList>
    </citation>
    <scope>NUCLEOTIDE SEQUENCE [LARGE SCALE GENOMIC DNA]</scope>
    <source>
        <strain evidence="3 4">DSM 23288</strain>
    </source>
</reference>
<gene>
    <name evidence="3" type="ORF">BDZ31_000725</name>
</gene>
<comment type="caution">
    <text evidence="3">The sequence shown here is derived from an EMBL/GenBank/DDBJ whole genome shotgun (WGS) entry which is preliminary data.</text>
</comment>
<keyword evidence="1" id="KW-0812">Transmembrane</keyword>
<feature type="transmembrane region" description="Helical" evidence="1">
    <location>
        <begin position="107"/>
        <end position="125"/>
    </location>
</feature>
<accession>A0A840I9A7</accession>
<dbReference type="RefSeq" id="WP_183339088.1">
    <property type="nucleotide sequence ID" value="NZ_JACHNU010000001.1"/>
</dbReference>
<evidence type="ECO:0000313" key="4">
    <source>
        <dbReference type="Proteomes" id="UP000585272"/>
    </source>
</evidence>
<evidence type="ECO:0000256" key="1">
    <source>
        <dbReference type="SAM" id="Phobius"/>
    </source>
</evidence>
<name>A0A840I9A7_9ACTN</name>
<dbReference type="PANTHER" id="PTHR43155:SF2">
    <property type="entry name" value="CYCLIC DI-GMP PHOSPHODIESTERASE PA4108"/>
    <property type="match status" value="1"/>
</dbReference>
<dbReference type="NCBIfam" id="TIGR00277">
    <property type="entry name" value="HDIG"/>
    <property type="match status" value="1"/>
</dbReference>
<keyword evidence="1" id="KW-0472">Membrane</keyword>
<dbReference type="Gene3D" id="1.10.3210.10">
    <property type="entry name" value="Hypothetical protein af1432"/>
    <property type="match status" value="1"/>
</dbReference>
<protein>
    <submittedName>
        <fullName evidence="3">Putative nucleotidyltransferase with HDIG domain</fullName>
    </submittedName>
</protein>
<feature type="domain" description="HD-GYP" evidence="2">
    <location>
        <begin position="233"/>
        <end position="428"/>
    </location>
</feature>
<feature type="transmembrane region" description="Helical" evidence="1">
    <location>
        <begin position="137"/>
        <end position="158"/>
    </location>
</feature>
<feature type="transmembrane region" description="Helical" evidence="1">
    <location>
        <begin position="12"/>
        <end position="31"/>
    </location>
</feature>
<dbReference type="PANTHER" id="PTHR43155">
    <property type="entry name" value="CYCLIC DI-GMP PHOSPHODIESTERASE PA4108-RELATED"/>
    <property type="match status" value="1"/>
</dbReference>
<keyword evidence="4" id="KW-1185">Reference proteome</keyword>
<feature type="transmembrane region" description="Helical" evidence="1">
    <location>
        <begin position="203"/>
        <end position="224"/>
    </location>
</feature>
<dbReference type="InterPro" id="IPR037522">
    <property type="entry name" value="HD_GYP_dom"/>
</dbReference>
<dbReference type="PROSITE" id="PS51832">
    <property type="entry name" value="HD_GYP"/>
    <property type="match status" value="1"/>
</dbReference>
<feature type="transmembrane region" description="Helical" evidence="1">
    <location>
        <begin position="70"/>
        <end position="95"/>
    </location>
</feature>
<dbReference type="InterPro" id="IPR006675">
    <property type="entry name" value="HDIG_dom"/>
</dbReference>
<dbReference type="Pfam" id="PF13487">
    <property type="entry name" value="HD_5"/>
    <property type="match status" value="1"/>
</dbReference>
<dbReference type="Proteomes" id="UP000585272">
    <property type="component" value="Unassembled WGS sequence"/>
</dbReference>
<dbReference type="GO" id="GO:0016740">
    <property type="term" value="F:transferase activity"/>
    <property type="evidence" value="ECO:0007669"/>
    <property type="project" value="UniProtKB-KW"/>
</dbReference>
<keyword evidence="3" id="KW-0808">Transferase</keyword>
<dbReference type="SUPFAM" id="SSF109604">
    <property type="entry name" value="HD-domain/PDEase-like"/>
    <property type="match status" value="1"/>
</dbReference>
<dbReference type="SMART" id="SM00471">
    <property type="entry name" value="HDc"/>
    <property type="match status" value="1"/>
</dbReference>
<keyword evidence="1" id="KW-1133">Transmembrane helix</keyword>
<dbReference type="AlphaFoldDB" id="A0A840I9A7"/>
<dbReference type="CDD" id="cd00077">
    <property type="entry name" value="HDc"/>
    <property type="match status" value="1"/>
</dbReference>